<evidence type="ECO:0008006" key="9">
    <source>
        <dbReference type="Google" id="ProtNLM"/>
    </source>
</evidence>
<dbReference type="Gene3D" id="3.40.50.720">
    <property type="entry name" value="NAD(P)-binding Rossmann-like Domain"/>
    <property type="match status" value="1"/>
</dbReference>
<dbReference type="Gene3D" id="3.40.50.980">
    <property type="match status" value="2"/>
</dbReference>
<dbReference type="AlphaFoldDB" id="A0A5N6TEK8"/>
<dbReference type="SUPFAM" id="SSF47336">
    <property type="entry name" value="ACP-like"/>
    <property type="match status" value="1"/>
</dbReference>
<proteinExistence type="predicted"/>
<dbReference type="OrthoDB" id="408177at2759"/>
<dbReference type="SUPFAM" id="SSF51735">
    <property type="entry name" value="NAD(P)-binding Rossmann-fold domains"/>
    <property type="match status" value="1"/>
</dbReference>
<keyword evidence="8" id="KW-1185">Reference proteome</keyword>
<evidence type="ECO:0000256" key="2">
    <source>
        <dbReference type="ARBA" id="ARBA00022553"/>
    </source>
</evidence>
<dbReference type="Pfam" id="PF00501">
    <property type="entry name" value="AMP-binding"/>
    <property type="match status" value="1"/>
</dbReference>
<dbReference type="Pfam" id="PF07993">
    <property type="entry name" value="NAD_binding_4"/>
    <property type="match status" value="1"/>
</dbReference>
<dbReference type="Gene3D" id="2.30.38.10">
    <property type="entry name" value="Luciferase, Domain 3"/>
    <property type="match status" value="1"/>
</dbReference>
<dbReference type="CDD" id="cd05930">
    <property type="entry name" value="A_NRPS"/>
    <property type="match status" value="1"/>
</dbReference>
<reference evidence="7 8" key="1">
    <citation type="submission" date="2019-04" db="EMBL/GenBank/DDBJ databases">
        <title>Friends and foes A comparative genomics study of 23 Aspergillus species from section Flavi.</title>
        <authorList>
            <consortium name="DOE Joint Genome Institute"/>
            <person name="Kjaerbolling I."/>
            <person name="Vesth T."/>
            <person name="Frisvad J.C."/>
            <person name="Nybo J.L."/>
            <person name="Theobald S."/>
            <person name="Kildgaard S."/>
            <person name="Isbrandt T."/>
            <person name="Kuo A."/>
            <person name="Sato A."/>
            <person name="Lyhne E.K."/>
            <person name="Kogle M.E."/>
            <person name="Wiebenga A."/>
            <person name="Kun R.S."/>
            <person name="Lubbers R.J."/>
            <person name="Makela M.R."/>
            <person name="Barry K."/>
            <person name="Chovatia M."/>
            <person name="Clum A."/>
            <person name="Daum C."/>
            <person name="Haridas S."/>
            <person name="He G."/>
            <person name="LaButti K."/>
            <person name="Lipzen A."/>
            <person name="Mondo S."/>
            <person name="Riley R."/>
            <person name="Salamov A."/>
            <person name="Simmons B.A."/>
            <person name="Magnuson J.K."/>
            <person name="Henrissat B."/>
            <person name="Mortensen U.H."/>
            <person name="Larsen T.O."/>
            <person name="Devries R.P."/>
            <person name="Grigoriev I.V."/>
            <person name="Machida M."/>
            <person name="Baker S.E."/>
            <person name="Andersen M.R."/>
        </authorList>
    </citation>
    <scope>NUCLEOTIDE SEQUENCE [LARGE SCALE GENOMIC DNA]</scope>
    <source>
        <strain evidence="7 8">IBT 18842</strain>
    </source>
</reference>
<organism evidence="7 8">
    <name type="scientific">Aspergillus avenaceus</name>
    <dbReference type="NCBI Taxonomy" id="36643"/>
    <lineage>
        <taxon>Eukaryota</taxon>
        <taxon>Fungi</taxon>
        <taxon>Dikarya</taxon>
        <taxon>Ascomycota</taxon>
        <taxon>Pezizomycotina</taxon>
        <taxon>Eurotiomycetes</taxon>
        <taxon>Eurotiomycetidae</taxon>
        <taxon>Eurotiales</taxon>
        <taxon>Aspergillaceae</taxon>
        <taxon>Aspergillus</taxon>
        <taxon>Aspergillus subgen. Circumdati</taxon>
    </lineage>
</organism>
<dbReference type="Proteomes" id="UP000325780">
    <property type="component" value="Unassembled WGS sequence"/>
</dbReference>
<dbReference type="EMBL" id="ML742490">
    <property type="protein sequence ID" value="KAE8144541.1"/>
    <property type="molecule type" value="Genomic_DNA"/>
</dbReference>
<evidence type="ECO:0000256" key="1">
    <source>
        <dbReference type="ARBA" id="ARBA00022450"/>
    </source>
</evidence>
<evidence type="ECO:0000259" key="3">
    <source>
        <dbReference type="Pfam" id="PF00501"/>
    </source>
</evidence>
<feature type="domain" description="Carrier" evidence="4">
    <location>
        <begin position="526"/>
        <end position="576"/>
    </location>
</feature>
<evidence type="ECO:0000259" key="5">
    <source>
        <dbReference type="Pfam" id="PF07993"/>
    </source>
</evidence>
<dbReference type="PROSITE" id="PS00455">
    <property type="entry name" value="AMP_BINDING"/>
    <property type="match status" value="1"/>
</dbReference>
<dbReference type="InterPro" id="IPR000873">
    <property type="entry name" value="AMP-dep_synth/lig_dom"/>
</dbReference>
<dbReference type="Gene3D" id="3.30.300.30">
    <property type="match status" value="1"/>
</dbReference>
<dbReference type="Pfam" id="PF00550">
    <property type="entry name" value="PP-binding"/>
    <property type="match status" value="1"/>
</dbReference>
<dbReference type="InterPro" id="IPR010071">
    <property type="entry name" value="AA_adenyl_dom"/>
</dbReference>
<dbReference type="InterPro" id="IPR020845">
    <property type="entry name" value="AMP-binding_CS"/>
</dbReference>
<protein>
    <recommendedName>
        <fullName evidence="9">Carrier domain-containing protein</fullName>
    </recommendedName>
</protein>
<dbReference type="InterPro" id="IPR009081">
    <property type="entry name" value="PP-bd_ACP"/>
</dbReference>
<name>A0A5N6TEK8_ASPAV</name>
<evidence type="ECO:0000313" key="8">
    <source>
        <dbReference type="Proteomes" id="UP000325780"/>
    </source>
</evidence>
<evidence type="ECO:0000313" key="7">
    <source>
        <dbReference type="EMBL" id="KAE8144541.1"/>
    </source>
</evidence>
<evidence type="ECO:0000259" key="6">
    <source>
        <dbReference type="Pfam" id="PF13193"/>
    </source>
</evidence>
<dbReference type="InterPro" id="IPR013120">
    <property type="entry name" value="FAR_NAD-bd"/>
</dbReference>
<feature type="domain" description="AMP-binding enzyme C-terminal" evidence="6">
    <location>
        <begin position="431"/>
        <end position="495"/>
    </location>
</feature>
<feature type="domain" description="AMP-dependent synthetase/ligase" evidence="3">
    <location>
        <begin position="7"/>
        <end position="354"/>
    </location>
</feature>
<keyword evidence="1" id="KW-0596">Phosphopantetheine</keyword>
<dbReference type="SUPFAM" id="SSF56801">
    <property type="entry name" value="Acetyl-CoA synthetase-like"/>
    <property type="match status" value="1"/>
</dbReference>
<dbReference type="InterPro" id="IPR036736">
    <property type="entry name" value="ACP-like_sf"/>
</dbReference>
<keyword evidence="2" id="KW-0597">Phosphoprotein</keyword>
<dbReference type="Pfam" id="PF13193">
    <property type="entry name" value="AMP-binding_C"/>
    <property type="match status" value="1"/>
</dbReference>
<dbReference type="Gene3D" id="1.10.1200.10">
    <property type="entry name" value="ACP-like"/>
    <property type="match status" value="1"/>
</dbReference>
<dbReference type="NCBIfam" id="TIGR01733">
    <property type="entry name" value="AA-adenyl-dom"/>
    <property type="match status" value="1"/>
</dbReference>
<dbReference type="InterPro" id="IPR045851">
    <property type="entry name" value="AMP-bd_C_sf"/>
</dbReference>
<sequence>MENLLCQKANAFPNAIALIDEHRSLTYQELIMRADLLSQQLDRRPLGSQEPVCIFLGPGIDQIIAQVAVLRAGGTCVPIEPSIPDMRLDDMLNDIDCKRVITRNASAHIASNYEVLSVEIAKEDVHLGKDRTIPVLAGAPENHRSHILFTSGSTGKPKAVQISASSIMHLATSTPVTPLEPTDRSTALVNPGFDLSLFEIWVTLLSGSTIVTIPKTVATDPFTLTSYLKDHKVTVSILPTALFNVIALHSPSAFSGLRHVLAIGEAANVSAMRQVLTHDAPQFLWNAYGPTETTTFSSIKLVDMDEAQRERIGIGEAVGQTKFYLLDGQSKPITGTDEAGEICIAGPGLSQGYLNRPEANKERFISLKSAPLDGSAPPVRVYRTGDIGKWRVPSQSLDYVGRADKQIKRSGYRIELGDIERTLEQNPCIKANAVLHQKPQDVTGPDILLAYVLPEIWEDFRPGDIINWARERLPPYMVPDRIKPLKEFPLTPYGKINRSELSLIDQERPPRYERNEFRNGRKNYHDVNTNDNYFALGLTSLQAAQFIGQIRRRMGKSVTMEALHANPTLEQLMDFLHQDSNFDGVPIQTSRLENDSYLADDIPLLPDWQADTEGRDFITGVTGFVGAYLLTCLARGRDGLSASHRIQKTLERYDLWDDSLGKMQKMIILDGDLANDTFALTEDKFNLIANWASVVFHVAAKVNWCEPYESHFDSNIIGTKNILRLVVSGRRKTLHYVSSIDVWSVTGLVFGTEKVAEDESLEPHLGSTPYDTGYAQSQWVAEQMVQRTRDRGLPVAIYRPGFVIGDSKRAAGNPDDFFSRLIVGCIQLGYWPDLPSQRLEYVTVDYNHNLGRCYSLVSPDVSQSVNLEKTCKLLNEAVFQVKQIPYQDWVQEVRDTGNGPLLPLMPMLEEPILRGLTRFQTTQALADRPDIRYVPLDHSLLRRKVKYWLRKGFYTLN</sequence>
<gene>
    <name evidence="7" type="ORF">BDV25DRAFT_171368</name>
</gene>
<evidence type="ECO:0000259" key="4">
    <source>
        <dbReference type="Pfam" id="PF00550"/>
    </source>
</evidence>
<feature type="domain" description="Thioester reductase (TE)" evidence="5">
    <location>
        <begin position="618"/>
        <end position="847"/>
    </location>
</feature>
<dbReference type="InterPro" id="IPR025110">
    <property type="entry name" value="AMP-bd_C"/>
</dbReference>
<dbReference type="InterPro" id="IPR036291">
    <property type="entry name" value="NAD(P)-bd_dom_sf"/>
</dbReference>
<dbReference type="PANTHER" id="PTHR44845">
    <property type="entry name" value="CARRIER DOMAIN-CONTAINING PROTEIN"/>
    <property type="match status" value="1"/>
</dbReference>
<accession>A0A5N6TEK8</accession>
<dbReference type="PANTHER" id="PTHR44845:SF6">
    <property type="entry name" value="BETA-ALANINE-ACTIVATING ENZYME"/>
    <property type="match status" value="1"/>
</dbReference>